<dbReference type="AlphaFoldDB" id="A0A2T7NSN3"/>
<dbReference type="InterPro" id="IPR001054">
    <property type="entry name" value="A/G_cyclase"/>
</dbReference>
<dbReference type="STRING" id="400727.A0A2T7NSN3"/>
<keyword evidence="3" id="KW-0963">Cytoplasm</keyword>
<accession>A0A2T7NSN3</accession>
<dbReference type="PROSITE" id="PS50125">
    <property type="entry name" value="GUANYLATE_CYCLASE_2"/>
    <property type="match status" value="1"/>
</dbReference>
<dbReference type="OrthoDB" id="6127067at2759"/>
<dbReference type="CDD" id="cd07302">
    <property type="entry name" value="CHD"/>
    <property type="match status" value="1"/>
</dbReference>
<dbReference type="InterPro" id="IPR011645">
    <property type="entry name" value="HNOB_dom_associated"/>
</dbReference>
<organism evidence="9 10">
    <name type="scientific">Pomacea canaliculata</name>
    <name type="common">Golden apple snail</name>
    <dbReference type="NCBI Taxonomy" id="400727"/>
    <lineage>
        <taxon>Eukaryota</taxon>
        <taxon>Metazoa</taxon>
        <taxon>Spiralia</taxon>
        <taxon>Lophotrochozoa</taxon>
        <taxon>Mollusca</taxon>
        <taxon>Gastropoda</taxon>
        <taxon>Caenogastropoda</taxon>
        <taxon>Architaenioglossa</taxon>
        <taxon>Ampullarioidea</taxon>
        <taxon>Ampullariidae</taxon>
        <taxon>Pomacea</taxon>
    </lineage>
</organism>
<dbReference type="GO" id="GO:0020037">
    <property type="term" value="F:heme binding"/>
    <property type="evidence" value="ECO:0007669"/>
    <property type="project" value="InterPro"/>
</dbReference>
<feature type="domain" description="Guanylate cyclase" evidence="8">
    <location>
        <begin position="385"/>
        <end position="485"/>
    </location>
</feature>
<comment type="subcellular location">
    <subcellularLocation>
        <location evidence="1">Cytoplasm</location>
    </subcellularLocation>
</comment>
<dbReference type="InterPro" id="IPR024096">
    <property type="entry name" value="NO_sig/Golgi_transp_ligand-bd"/>
</dbReference>
<evidence type="ECO:0000256" key="1">
    <source>
        <dbReference type="ARBA" id="ARBA00004496"/>
    </source>
</evidence>
<evidence type="ECO:0000256" key="5">
    <source>
        <dbReference type="ARBA" id="ARBA00023134"/>
    </source>
</evidence>
<dbReference type="GO" id="GO:0008074">
    <property type="term" value="C:guanylate cyclase complex, soluble"/>
    <property type="evidence" value="ECO:0007669"/>
    <property type="project" value="TreeGrafter"/>
</dbReference>
<dbReference type="PANTHER" id="PTHR45655">
    <property type="entry name" value="GUANYLATE CYCLASE SOLUBLE SUBUNIT BETA-2"/>
    <property type="match status" value="1"/>
</dbReference>
<dbReference type="InterPro" id="IPR042463">
    <property type="entry name" value="HNOB_dom_associated_sf"/>
</dbReference>
<dbReference type="Pfam" id="PF07700">
    <property type="entry name" value="HNOB"/>
    <property type="match status" value="1"/>
</dbReference>
<dbReference type="GO" id="GO:0004383">
    <property type="term" value="F:guanylate cyclase activity"/>
    <property type="evidence" value="ECO:0007669"/>
    <property type="project" value="UniProtKB-EC"/>
</dbReference>
<dbReference type="Gene3D" id="6.10.250.780">
    <property type="match status" value="1"/>
</dbReference>
<gene>
    <name evidence="9" type="ORF">C0Q70_14632</name>
</gene>
<evidence type="ECO:0000256" key="4">
    <source>
        <dbReference type="ARBA" id="ARBA00022741"/>
    </source>
</evidence>
<reference evidence="9 10" key="1">
    <citation type="submission" date="2018-04" db="EMBL/GenBank/DDBJ databases">
        <title>The genome of golden apple snail Pomacea canaliculata provides insight into stress tolerance and invasive adaptation.</title>
        <authorList>
            <person name="Liu C."/>
            <person name="Liu B."/>
            <person name="Ren Y."/>
            <person name="Zhang Y."/>
            <person name="Wang H."/>
            <person name="Li S."/>
            <person name="Jiang F."/>
            <person name="Yin L."/>
            <person name="Zhang G."/>
            <person name="Qian W."/>
            <person name="Fan W."/>
        </authorList>
    </citation>
    <scope>NUCLEOTIDE SEQUENCE [LARGE SCALE GENOMIC DNA]</scope>
    <source>
        <strain evidence="9">SZHN2017</strain>
        <tissue evidence="9">Muscle</tissue>
    </source>
</reference>
<dbReference type="Gene3D" id="3.30.450.260">
    <property type="entry name" value="Haem NO binding associated domain"/>
    <property type="match status" value="1"/>
</dbReference>
<sequence>MLLDLPVEAVLRVFGGYFFGYCLRHGYDKMLKTLGGDMVSFIQNLDSLHSLLALSYNGISAPSFRSNDGTLVLHYYSTRPGSIHRLVEAVGRDLFQQTVILTVLDQGQEDMGHMTILHHTAFRVDLHGNATFASDCSPCALSVTTKRQEGRKSGDEREIAPAALPVDRWSPEGRVENEPQDLCTALPYHVVFDVQLRVRQCGVMVRHFAGWPVGDGTPLEALCSIVHPIMQLSIDNIFKFINAVFLVAIHRQGSDKPFLLKAANAVTVTTIIMATSKVMSLCRRVFRSNGVDATFRHMIFISSPRLTSLNELLEMKVYLADIPLYDVTRELVLLNQQRIAEIDVGQLDEKTAELRRTSRALEEEKQKTEGCCTDAATKEKFDIVTILFSDIVTFTNIAAACSPLHIVDMLNDLYQRFDSHTTTHAVYKVETIGDAYMVVGGVQEQQEDHAERVASFAMDMVEEAGFVTSPATGLPLQSTLKQHPGQCGLHREVRELGQTTYSEP</sequence>
<evidence type="ECO:0000259" key="8">
    <source>
        <dbReference type="PROSITE" id="PS50125"/>
    </source>
</evidence>
<keyword evidence="10" id="KW-1185">Reference proteome</keyword>
<dbReference type="EMBL" id="PZQS01000009">
    <property type="protein sequence ID" value="PVD24162.1"/>
    <property type="molecule type" value="Genomic_DNA"/>
</dbReference>
<comment type="caution">
    <text evidence="9">The sequence shown here is derived from an EMBL/GenBank/DDBJ whole genome shotgun (WGS) entry which is preliminary data.</text>
</comment>
<dbReference type="InterPro" id="IPR038158">
    <property type="entry name" value="H-NOX_domain_sf"/>
</dbReference>
<keyword evidence="6" id="KW-0456">Lyase</keyword>
<evidence type="ECO:0000256" key="2">
    <source>
        <dbReference type="ARBA" id="ARBA00012202"/>
    </source>
</evidence>
<evidence type="ECO:0000313" key="9">
    <source>
        <dbReference type="EMBL" id="PVD24162.1"/>
    </source>
</evidence>
<dbReference type="PANTHER" id="PTHR45655:SF13">
    <property type="entry name" value="SOLUBLE GUANYLATE CYCLASE GCY-32-RELATED"/>
    <property type="match status" value="1"/>
</dbReference>
<evidence type="ECO:0000256" key="7">
    <source>
        <dbReference type="ARBA" id="ARBA00023293"/>
    </source>
</evidence>
<keyword evidence="5" id="KW-0342">GTP-binding</keyword>
<dbReference type="Pfam" id="PF00211">
    <property type="entry name" value="Guanylate_cyc"/>
    <property type="match status" value="1"/>
</dbReference>
<evidence type="ECO:0000256" key="6">
    <source>
        <dbReference type="ARBA" id="ARBA00023239"/>
    </source>
</evidence>
<dbReference type="SUPFAM" id="SSF111126">
    <property type="entry name" value="Ligand-binding domain in the NO signalling and Golgi transport"/>
    <property type="match status" value="1"/>
</dbReference>
<evidence type="ECO:0000256" key="3">
    <source>
        <dbReference type="ARBA" id="ARBA00022490"/>
    </source>
</evidence>
<proteinExistence type="predicted"/>
<keyword evidence="7" id="KW-0141">cGMP biosynthesis</keyword>
<dbReference type="GO" id="GO:0070482">
    <property type="term" value="P:response to oxygen levels"/>
    <property type="evidence" value="ECO:0007669"/>
    <property type="project" value="TreeGrafter"/>
</dbReference>
<dbReference type="SMART" id="SM00044">
    <property type="entry name" value="CYCc"/>
    <property type="match status" value="1"/>
</dbReference>
<keyword evidence="4" id="KW-0547">Nucleotide-binding</keyword>
<evidence type="ECO:0000313" key="10">
    <source>
        <dbReference type="Proteomes" id="UP000245119"/>
    </source>
</evidence>
<dbReference type="Proteomes" id="UP000245119">
    <property type="component" value="Linkage Group LG9"/>
</dbReference>
<dbReference type="EC" id="4.6.1.2" evidence="2"/>
<dbReference type="SUPFAM" id="SSF55073">
    <property type="entry name" value="Nucleotide cyclase"/>
    <property type="match status" value="1"/>
</dbReference>
<dbReference type="GO" id="GO:0005525">
    <property type="term" value="F:GTP binding"/>
    <property type="evidence" value="ECO:0007669"/>
    <property type="project" value="UniProtKB-KW"/>
</dbReference>
<dbReference type="InterPro" id="IPR029787">
    <property type="entry name" value="Nucleotide_cyclase"/>
</dbReference>
<dbReference type="GO" id="GO:0019934">
    <property type="term" value="P:cGMP-mediated signaling"/>
    <property type="evidence" value="ECO:0007669"/>
    <property type="project" value="TreeGrafter"/>
</dbReference>
<dbReference type="Pfam" id="PF07701">
    <property type="entry name" value="HNOBA"/>
    <property type="match status" value="1"/>
</dbReference>
<dbReference type="InterPro" id="IPR011644">
    <property type="entry name" value="Heme_NO-bd"/>
</dbReference>
<name>A0A2T7NSN3_POMCA</name>
<protein>
    <recommendedName>
        <fullName evidence="2">guanylate cyclase</fullName>
        <ecNumber evidence="2">4.6.1.2</ecNumber>
    </recommendedName>
</protein>
<dbReference type="Gene3D" id="3.90.1520.10">
    <property type="entry name" value="H-NOX domain"/>
    <property type="match status" value="1"/>
</dbReference>
<dbReference type="Gene3D" id="3.30.70.1230">
    <property type="entry name" value="Nucleotide cyclase"/>
    <property type="match status" value="1"/>
</dbReference>